<keyword evidence="2" id="KW-1185">Reference proteome</keyword>
<dbReference type="EMBL" id="UFSO01000003">
    <property type="protein sequence ID" value="SSY80220.1"/>
    <property type="molecule type" value="Genomic_DNA"/>
</dbReference>
<dbReference type="Proteomes" id="UP000254209">
    <property type="component" value="Unassembled WGS sequence"/>
</dbReference>
<dbReference type="RefSeq" id="WP_034296206.1">
    <property type="nucleotide sequence ID" value="NZ_CP091519.2"/>
</dbReference>
<dbReference type="InterPro" id="IPR016755">
    <property type="entry name" value="UCP019302"/>
</dbReference>
<dbReference type="AlphaFoldDB" id="A0A376BTE5"/>
<dbReference type="PIRSF" id="PIRSF019302">
    <property type="entry name" value="UCP019302"/>
    <property type="match status" value="1"/>
</dbReference>
<dbReference type="Pfam" id="PF10084">
    <property type="entry name" value="DUF2322"/>
    <property type="match status" value="1"/>
</dbReference>
<organism evidence="1 2">
    <name type="scientific">Alysiella crassa</name>
    <dbReference type="NCBI Taxonomy" id="153491"/>
    <lineage>
        <taxon>Bacteria</taxon>
        <taxon>Pseudomonadati</taxon>
        <taxon>Pseudomonadota</taxon>
        <taxon>Betaproteobacteria</taxon>
        <taxon>Neisseriales</taxon>
        <taxon>Neisseriaceae</taxon>
        <taxon>Alysiella</taxon>
    </lineage>
</organism>
<evidence type="ECO:0000313" key="2">
    <source>
        <dbReference type="Proteomes" id="UP000254209"/>
    </source>
</evidence>
<name>A0A376BTE5_9NEIS</name>
<protein>
    <submittedName>
        <fullName evidence="1">Uncharacterized protein conserved in bacteria</fullName>
    </submittedName>
</protein>
<dbReference type="OrthoDB" id="7596112at2"/>
<dbReference type="STRING" id="1120980.GCA_000745955_00030"/>
<reference evidence="1 2" key="1">
    <citation type="submission" date="2018-06" db="EMBL/GenBank/DDBJ databases">
        <authorList>
            <consortium name="Pathogen Informatics"/>
            <person name="Doyle S."/>
        </authorList>
    </citation>
    <scope>NUCLEOTIDE SEQUENCE [LARGE SCALE GENOMIC DNA]</scope>
    <source>
        <strain evidence="1 2">NCTC10283</strain>
    </source>
</reference>
<accession>A0A376BTE5</accession>
<sequence>MSFKENLDTMPDIAHLSSLDVCDANGSVIHSIPAVEGKLGSLKVYNALAAKFDGVLNAESAAQGLTWFAEHTADAQANVGKHPNIDLLFQVQSENLTWQLVPRSK</sequence>
<gene>
    <name evidence="1" type="ORF">NCTC10283_01774</name>
</gene>
<proteinExistence type="predicted"/>
<evidence type="ECO:0000313" key="1">
    <source>
        <dbReference type="EMBL" id="SSY80220.1"/>
    </source>
</evidence>